<dbReference type="RefSeq" id="WP_188522043.1">
    <property type="nucleotide sequence ID" value="NZ_BMDG01000002.1"/>
</dbReference>
<dbReference type="EMBL" id="BMDG01000002">
    <property type="protein sequence ID" value="GGI05097.1"/>
    <property type="molecule type" value="Genomic_DNA"/>
</dbReference>
<comment type="caution">
    <text evidence="4">The sequence shown here is derived from an EMBL/GenBank/DDBJ whole genome shotgun (WGS) entry which is preliminary data.</text>
</comment>
<dbReference type="PANTHER" id="PTHR22946:SF9">
    <property type="entry name" value="POLYKETIDE TRANSFERASE AF380"/>
    <property type="match status" value="1"/>
</dbReference>
<comment type="similarity">
    <text evidence="1">Belongs to the AB hydrolase superfamily.</text>
</comment>
<dbReference type="Gene3D" id="3.40.50.1820">
    <property type="entry name" value="alpha/beta hydrolase"/>
    <property type="match status" value="1"/>
</dbReference>
<keyword evidence="2 4" id="KW-0378">Hydrolase</keyword>
<dbReference type="InterPro" id="IPR050261">
    <property type="entry name" value="FrsA_esterase"/>
</dbReference>
<dbReference type="InterPro" id="IPR029058">
    <property type="entry name" value="AB_hydrolase_fold"/>
</dbReference>
<feature type="domain" description="Serine aminopeptidase S33" evidence="3">
    <location>
        <begin position="35"/>
        <end position="272"/>
    </location>
</feature>
<dbReference type="PANTHER" id="PTHR22946">
    <property type="entry name" value="DIENELACTONE HYDROLASE DOMAIN-CONTAINING PROTEIN-RELATED"/>
    <property type="match status" value="1"/>
</dbReference>
<evidence type="ECO:0000256" key="2">
    <source>
        <dbReference type="ARBA" id="ARBA00022801"/>
    </source>
</evidence>
<protein>
    <submittedName>
        <fullName evidence="4">Alpha/beta hydrolase</fullName>
    </submittedName>
</protein>
<dbReference type="Pfam" id="PF12146">
    <property type="entry name" value="Hydrolase_4"/>
    <property type="match status" value="1"/>
</dbReference>
<evidence type="ECO:0000259" key="3">
    <source>
        <dbReference type="Pfam" id="PF12146"/>
    </source>
</evidence>
<keyword evidence="5" id="KW-1185">Reference proteome</keyword>
<dbReference type="GO" id="GO:0016787">
    <property type="term" value="F:hydrolase activity"/>
    <property type="evidence" value="ECO:0007669"/>
    <property type="project" value="UniProtKB-KW"/>
</dbReference>
<dbReference type="Proteomes" id="UP000632535">
    <property type="component" value="Unassembled WGS sequence"/>
</dbReference>
<reference evidence="5" key="1">
    <citation type="journal article" date="2019" name="Int. J. Syst. Evol. Microbiol.">
        <title>The Global Catalogue of Microorganisms (GCM) 10K type strain sequencing project: providing services to taxonomists for standard genome sequencing and annotation.</title>
        <authorList>
            <consortium name="The Broad Institute Genomics Platform"/>
            <consortium name="The Broad Institute Genome Sequencing Center for Infectious Disease"/>
            <person name="Wu L."/>
            <person name="Ma J."/>
        </authorList>
    </citation>
    <scope>NUCLEOTIDE SEQUENCE [LARGE SCALE GENOMIC DNA]</scope>
    <source>
        <strain evidence="5">CCM 8653</strain>
    </source>
</reference>
<evidence type="ECO:0000313" key="5">
    <source>
        <dbReference type="Proteomes" id="UP000632535"/>
    </source>
</evidence>
<organism evidence="4 5">
    <name type="scientific">Isoptericola cucumis</name>
    <dbReference type="NCBI Taxonomy" id="1776856"/>
    <lineage>
        <taxon>Bacteria</taxon>
        <taxon>Bacillati</taxon>
        <taxon>Actinomycetota</taxon>
        <taxon>Actinomycetes</taxon>
        <taxon>Micrococcales</taxon>
        <taxon>Promicromonosporaceae</taxon>
        <taxon>Isoptericola</taxon>
    </lineage>
</organism>
<sequence length="304" mass="32399">MREIAVADELVELTVDDTPVTGHVYTTPPDPGSGPRPAVVLCTGFSGTQDTPSIVAAAEAFARAGFVATTFDYRSFGTSGGTPRQVVTVPGQLRDIRAVVAHVRARPDVAADRVALWGSSLGGGHVLTIAAEDPGVAAVVAQVPFNGFPRRVEGRSARHTARLLGAILLDAARGRLGRPPVYAKAVGRPDELAVMVSPEAERTIEVLTSHTWRNEVAARSLLSMMRYRPGDGVGRIRAPLLVCLAEGDRETGASTNAHLADTAPRGTLRTYPVTHFDVYRPEVRARLLQDQTDFLLRAGVRPGC</sequence>
<gene>
    <name evidence="4" type="ORF">GCM10007368_04450</name>
</gene>
<proteinExistence type="inferred from homology"/>
<dbReference type="SUPFAM" id="SSF53474">
    <property type="entry name" value="alpha/beta-Hydrolases"/>
    <property type="match status" value="1"/>
</dbReference>
<evidence type="ECO:0000256" key="1">
    <source>
        <dbReference type="ARBA" id="ARBA00008645"/>
    </source>
</evidence>
<evidence type="ECO:0000313" key="4">
    <source>
        <dbReference type="EMBL" id="GGI05097.1"/>
    </source>
</evidence>
<name>A0ABQ2B4U9_9MICO</name>
<accession>A0ABQ2B4U9</accession>
<dbReference type="InterPro" id="IPR022742">
    <property type="entry name" value="Hydrolase_4"/>
</dbReference>